<evidence type="ECO:0000259" key="16">
    <source>
        <dbReference type="PROSITE" id="PS51784"/>
    </source>
</evidence>
<dbReference type="Gene3D" id="1.10.287.1240">
    <property type="match status" value="1"/>
</dbReference>
<dbReference type="InterPro" id="IPR013520">
    <property type="entry name" value="Ribonucl_H"/>
</dbReference>
<dbReference type="FunFam" id="3.30.420.10:FF:000033">
    <property type="entry name" value="Exodeoxyribonuclease I"/>
    <property type="match status" value="1"/>
</dbReference>
<keyword evidence="4 13" id="KW-0540">Nuclease</keyword>
<evidence type="ECO:0000256" key="8">
    <source>
        <dbReference type="ARBA" id="ARBA00022839"/>
    </source>
</evidence>
<feature type="binding site" evidence="15">
    <location>
        <position position="188"/>
    </location>
    <ligand>
        <name>Mg(2+)</name>
        <dbReference type="ChEBI" id="CHEBI:18420"/>
        <label>2</label>
    </ligand>
</feature>
<dbReference type="InterPro" id="IPR012337">
    <property type="entry name" value="RNaseH-like_sf"/>
</dbReference>
<dbReference type="InterPro" id="IPR038649">
    <property type="entry name" value="EXOI_SH3_sf"/>
</dbReference>
<proteinExistence type="predicted"/>
<evidence type="ECO:0000313" key="19">
    <source>
        <dbReference type="Proteomes" id="UP001333710"/>
    </source>
</evidence>
<dbReference type="GO" id="GO:0008310">
    <property type="term" value="F:single-stranded DNA 3'-5' DNA exonuclease activity"/>
    <property type="evidence" value="ECO:0007669"/>
    <property type="project" value="UniProtKB-EC"/>
</dbReference>
<feature type="binding site" evidence="14">
    <location>
        <position position="19"/>
    </location>
    <ligand>
        <name>substrate</name>
    </ligand>
</feature>
<dbReference type="InterPro" id="IPR022894">
    <property type="entry name" value="Oligoribonuclease"/>
</dbReference>
<evidence type="ECO:0000256" key="2">
    <source>
        <dbReference type="ARBA" id="ARBA00012108"/>
    </source>
</evidence>
<keyword evidence="11 13" id="KW-0234">DNA repair</keyword>
<keyword evidence="9 15" id="KW-0460">Magnesium</keyword>
<dbReference type="PIRSF" id="PIRSF000977">
    <property type="entry name" value="Exodeoxyribonuclease_I"/>
    <property type="match status" value="1"/>
</dbReference>
<gene>
    <name evidence="18" type="primary">cpeA</name>
    <name evidence="18" type="ORF">MACH26_18720</name>
</gene>
<dbReference type="AlphaFoldDB" id="A0AA48HH72"/>
<feature type="binding site" evidence="15">
    <location>
        <position position="19"/>
    </location>
    <ligand>
        <name>Mg(2+)</name>
        <dbReference type="ChEBI" id="CHEBI:18420"/>
        <label>2</label>
    </ligand>
</feature>
<feature type="binding site" evidence="15">
    <location>
        <position position="17"/>
    </location>
    <ligand>
        <name>Mg(2+)</name>
        <dbReference type="ChEBI" id="CHEBI:18420"/>
        <label>1</label>
    </ligand>
</feature>
<dbReference type="InterPro" id="IPR058561">
    <property type="entry name" value="Exonuc_1_C"/>
</dbReference>
<evidence type="ECO:0000256" key="14">
    <source>
        <dbReference type="PIRSR" id="PIRSR000977-1"/>
    </source>
</evidence>
<evidence type="ECO:0000256" key="15">
    <source>
        <dbReference type="PIRSR" id="PIRSR000977-2"/>
    </source>
</evidence>
<dbReference type="Proteomes" id="UP001333710">
    <property type="component" value="Chromosome"/>
</dbReference>
<dbReference type="InterPro" id="IPR013620">
    <property type="entry name" value="Exonuc_1_SH3"/>
</dbReference>
<feature type="domain" description="ExoI C-terminal" evidence="17">
    <location>
        <begin position="360"/>
        <end position="482"/>
    </location>
</feature>
<evidence type="ECO:0000259" key="17">
    <source>
        <dbReference type="PROSITE" id="PS51785"/>
    </source>
</evidence>
<dbReference type="SUPFAM" id="SSF53098">
    <property type="entry name" value="Ribonuclease H-like"/>
    <property type="match status" value="1"/>
</dbReference>
<dbReference type="KEGG" id="pmaw:MACH26_18720"/>
<dbReference type="PANTHER" id="PTHR11046">
    <property type="entry name" value="OLIGORIBONUCLEASE, MITOCHONDRIAL"/>
    <property type="match status" value="1"/>
</dbReference>
<dbReference type="InterPro" id="IPR036397">
    <property type="entry name" value="RNaseH_sf"/>
</dbReference>
<comment type="catalytic activity">
    <reaction evidence="1 13">
        <text>Exonucleolytic cleavage in the 3'- to 5'-direction to yield nucleoside 5'-phosphates.</text>
        <dbReference type="EC" id="3.1.11.1"/>
    </reaction>
</comment>
<evidence type="ECO:0000256" key="9">
    <source>
        <dbReference type="ARBA" id="ARBA00022842"/>
    </source>
</evidence>
<dbReference type="NCBIfam" id="NF008746">
    <property type="entry name" value="PRK11779.1"/>
    <property type="match status" value="1"/>
</dbReference>
<comment type="subunit">
    <text evidence="12">Monomer. Interacts with ssb (via C-terminus); this interaction stimulates the exonuclease activity by recruiting the enzyme to its substrate.</text>
</comment>
<evidence type="ECO:0000256" key="13">
    <source>
        <dbReference type="PIRNR" id="PIRNR000977"/>
    </source>
</evidence>
<dbReference type="InterPro" id="IPR023607">
    <property type="entry name" value="Exodeoxyribonuclease_I"/>
</dbReference>
<dbReference type="PANTHER" id="PTHR11046:SF11">
    <property type="entry name" value="EXODEOXYRIBONUCLEASE I"/>
    <property type="match status" value="1"/>
</dbReference>
<keyword evidence="6 13" id="KW-0227">DNA damage</keyword>
<dbReference type="PROSITE" id="PS51785">
    <property type="entry name" value="EXOI_C"/>
    <property type="match status" value="1"/>
</dbReference>
<evidence type="ECO:0000256" key="6">
    <source>
        <dbReference type="ARBA" id="ARBA00022763"/>
    </source>
</evidence>
<evidence type="ECO:0000256" key="1">
    <source>
        <dbReference type="ARBA" id="ARBA00000563"/>
    </source>
</evidence>
<evidence type="ECO:0000256" key="4">
    <source>
        <dbReference type="ARBA" id="ARBA00022722"/>
    </source>
</evidence>
<dbReference type="EC" id="3.1.11.1" evidence="2 13"/>
<dbReference type="Pfam" id="PF26016">
    <property type="entry name" value="ExoI_C"/>
    <property type="match status" value="1"/>
</dbReference>
<comment type="cofactor">
    <cofactor evidence="15">
        <name>Mg(2+)</name>
        <dbReference type="ChEBI" id="CHEBI:18420"/>
    </cofactor>
    <text evidence="15">Binds 2 Mg(2+) ions per monomer.</text>
</comment>
<evidence type="ECO:0000256" key="7">
    <source>
        <dbReference type="ARBA" id="ARBA00022801"/>
    </source>
</evidence>
<dbReference type="Gene3D" id="3.30.1520.20">
    <property type="entry name" value="Exonuclease ExoI, domain 2"/>
    <property type="match status" value="1"/>
</dbReference>
<dbReference type="Pfam" id="PF08411">
    <property type="entry name" value="ExoI_SH3"/>
    <property type="match status" value="1"/>
</dbReference>
<evidence type="ECO:0000256" key="12">
    <source>
        <dbReference type="ARBA" id="ARBA00046792"/>
    </source>
</evidence>
<protein>
    <recommendedName>
        <fullName evidence="3 13">Exodeoxyribonuclease I</fullName>
        <ecNumber evidence="2 13">3.1.11.1</ecNumber>
    </recommendedName>
</protein>
<dbReference type="CDD" id="cd06138">
    <property type="entry name" value="ExoI_N"/>
    <property type="match status" value="1"/>
</dbReference>
<accession>A0AA48HH72</accession>
<dbReference type="RefSeq" id="WP_338292370.1">
    <property type="nucleotide sequence ID" value="NZ_AP027272.1"/>
</dbReference>
<evidence type="ECO:0000313" key="18">
    <source>
        <dbReference type="EMBL" id="BDX06351.1"/>
    </source>
</evidence>
<dbReference type="GO" id="GO:0046872">
    <property type="term" value="F:metal ion binding"/>
    <property type="evidence" value="ECO:0007669"/>
    <property type="project" value="UniProtKB-KW"/>
</dbReference>
<dbReference type="Gene3D" id="1.20.1280.70">
    <property type="entry name" value="Exonuclease ExoI, domain 3"/>
    <property type="match status" value="1"/>
</dbReference>
<dbReference type="Pfam" id="PF00929">
    <property type="entry name" value="RNase_T"/>
    <property type="match status" value="1"/>
</dbReference>
<keyword evidence="7 13" id="KW-0378">Hydrolase</keyword>
<dbReference type="FunFam" id="3.30.1520.20:FF:000001">
    <property type="entry name" value="Exodeoxyribonuclease I"/>
    <property type="match status" value="1"/>
</dbReference>
<feature type="domain" description="ExoI SH3-like" evidence="16">
    <location>
        <begin position="204"/>
        <end position="358"/>
    </location>
</feature>
<evidence type="ECO:0000256" key="3">
    <source>
        <dbReference type="ARBA" id="ARBA00019900"/>
    </source>
</evidence>
<dbReference type="GO" id="GO:0006281">
    <property type="term" value="P:DNA repair"/>
    <property type="evidence" value="ECO:0007669"/>
    <property type="project" value="UniProtKB-KW"/>
</dbReference>
<evidence type="ECO:0000256" key="5">
    <source>
        <dbReference type="ARBA" id="ARBA00022723"/>
    </source>
</evidence>
<feature type="binding site" evidence="14">
    <location>
        <position position="167"/>
    </location>
    <ligand>
        <name>substrate</name>
    </ligand>
</feature>
<reference evidence="18" key="1">
    <citation type="submission" date="2023-01" db="EMBL/GenBank/DDBJ databases">
        <title>Complete genome sequence of Planctobacterium marinum strain Dej080120_11.</title>
        <authorList>
            <person name="Ueki S."/>
            <person name="Maruyama F."/>
        </authorList>
    </citation>
    <scope>NUCLEOTIDE SEQUENCE</scope>
    <source>
        <strain evidence="18">Dej080120_11</strain>
    </source>
</reference>
<evidence type="ECO:0000256" key="10">
    <source>
        <dbReference type="ARBA" id="ARBA00023125"/>
    </source>
</evidence>
<name>A0AA48HH72_9ALTE</name>
<dbReference type="GO" id="GO:0003677">
    <property type="term" value="F:DNA binding"/>
    <property type="evidence" value="ECO:0007669"/>
    <property type="project" value="UniProtKB-KW"/>
</dbReference>
<dbReference type="InterPro" id="IPR034747">
    <property type="entry name" value="EXOI_SH3"/>
</dbReference>
<keyword evidence="5 15" id="KW-0479">Metal-binding</keyword>
<evidence type="ECO:0000256" key="11">
    <source>
        <dbReference type="ARBA" id="ARBA00023204"/>
    </source>
</evidence>
<dbReference type="GO" id="GO:0000175">
    <property type="term" value="F:3'-5'-RNA exonuclease activity"/>
    <property type="evidence" value="ECO:0007669"/>
    <property type="project" value="InterPro"/>
</dbReference>
<dbReference type="EMBL" id="AP027272">
    <property type="protein sequence ID" value="BDX06351.1"/>
    <property type="molecule type" value="Genomic_DNA"/>
</dbReference>
<dbReference type="PROSITE" id="PS51784">
    <property type="entry name" value="EXOI_SH3"/>
    <property type="match status" value="1"/>
</dbReference>
<organism evidence="18 19">
    <name type="scientific">Planctobacterium marinum</name>
    <dbReference type="NCBI Taxonomy" id="1631968"/>
    <lineage>
        <taxon>Bacteria</taxon>
        <taxon>Pseudomonadati</taxon>
        <taxon>Pseudomonadota</taxon>
        <taxon>Gammaproteobacteria</taxon>
        <taxon>Alteromonadales</taxon>
        <taxon>Alteromonadaceae</taxon>
        <taxon>Planctobacterium</taxon>
    </lineage>
</organism>
<keyword evidence="10" id="KW-0238">DNA-binding</keyword>
<keyword evidence="8 13" id="KW-0269">Exonuclease</keyword>
<keyword evidence="19" id="KW-1185">Reference proteome</keyword>
<sequence length="482" mass="55622">MSAANQYTFQPSILWHDYESWGAQPQKDHPNQFAAVRTDLDLNPIGESINWMCQIPNDYLPHPQACLITGITPQKSLRDGMIEAQFMRQINEQMSQPGTCVAGYNNIRFDDELTRFSLYRNFINPYAREWQNGNSRWDIIDMVRACYALRPEGINWVHNDDGKPSFKLERLSQANEIEHLDAHDALSDVYATIAMAKLIKQQQPRLYDYLFSLRLKNKVAEQFNMATKSPLVHISSKLPSENGCCTWIAPLCPHPSNKNAIICINLNLPVEPLLDLSVEELQRKLYQRSEDMAPNEQRLPVKLVHLNKCPVVAPAKTLSQENAERLNIDREQCLKNLKWLQQQTGLEQKLSALYETSEQQELDADHALYSGGFLSNADQQVCAQIQDADPASLDSFNNKFEDPRLNTLLFRYRGRNYPNTFTAQELEKWQRHRHFRLTDPQSPASLTLEKYMWEVEQLLASNSNNPGHISILKDLYRYAQQL</sequence>
<dbReference type="Gene3D" id="3.30.420.10">
    <property type="entry name" value="Ribonuclease H-like superfamily/Ribonuclease H"/>
    <property type="match status" value="1"/>
</dbReference>